<dbReference type="Pfam" id="PF19782">
    <property type="entry name" value="DUF6267"/>
    <property type="match status" value="1"/>
</dbReference>
<accession>A0A6J5M3T0</accession>
<dbReference type="InterPro" id="IPR014729">
    <property type="entry name" value="Rossmann-like_a/b/a_fold"/>
</dbReference>
<dbReference type="Gene3D" id="3.40.50.620">
    <property type="entry name" value="HUPs"/>
    <property type="match status" value="1"/>
</dbReference>
<dbReference type="SUPFAM" id="SSF52374">
    <property type="entry name" value="Nucleotidylyl transferase"/>
    <property type="match status" value="1"/>
</dbReference>
<dbReference type="EMBL" id="LR796380">
    <property type="protein sequence ID" value="CAB4140841.1"/>
    <property type="molecule type" value="Genomic_DNA"/>
</dbReference>
<proteinExistence type="predicted"/>
<organism evidence="1">
    <name type="scientific">uncultured Caudovirales phage</name>
    <dbReference type="NCBI Taxonomy" id="2100421"/>
    <lineage>
        <taxon>Viruses</taxon>
        <taxon>Duplodnaviria</taxon>
        <taxon>Heunggongvirae</taxon>
        <taxon>Uroviricota</taxon>
        <taxon>Caudoviricetes</taxon>
        <taxon>Peduoviridae</taxon>
        <taxon>Maltschvirus</taxon>
        <taxon>Maltschvirus maltsch</taxon>
    </lineage>
</organism>
<reference evidence="1" key="1">
    <citation type="submission" date="2020-04" db="EMBL/GenBank/DDBJ databases">
        <authorList>
            <person name="Chiriac C."/>
            <person name="Salcher M."/>
            <person name="Ghai R."/>
            <person name="Kavagutti S V."/>
        </authorList>
    </citation>
    <scope>NUCLEOTIDE SEQUENCE</scope>
</reference>
<sequence length="637" mass="70666">MLTFAKFLTESIDVDKLKHLEHAEDHIIHGGDEGVAHAANNLDDLHSLLTGGKSKSKVTTKYDGSPSVVFGVNPENGKFFVASKSAFNVNPKLNYTEKDIDQNHGHAPGLVSKLKSALAHLPKVMPKDGGVYQGDFLYDKPDVEEENGKLKFAPNTITYAAPMESAQGRKIAASQIGFVVHTKYKGKKLADMKAGFDVDHSKFNQDPDVNLVNPEVNDTTKSRYTSAMQARFAKHREDADEAYRNTGTQVLEALSKHDMYIKTYINQTVRDGTTPNAKDYTKFLEDRRNRETAKLKTETAKQKKADLYNELIDDISTNEKQYKSAFDLHAHLQKAKDVLVTALGNPTEFEHTVGGKQVKPEGFVSIRDGKPTKLVDRAEFSRLNFANNRGKGDADATPPEPDEKHHVFAFGRMNPPTVGHGALVDKVRELAAMNKAGHTIVISHSQDPEKNPLSPEQKIKHAKRMFPGANISAATSEEPTFIHQLKKLHKQGVTHATMVAGSDRIDEYKKLLDKYNGPNGEFNFKSINVVSAGERDPDAEGVTGMSASKMRGHAIANKFSEFKKGIPAHVHPEHAREMFNDVRKGMEIKIGPETSGIALARYAKRNDPIGVKARAETQRREQLKKTIKPVIRKKVND</sequence>
<gene>
    <name evidence="1" type="ORF">UFOVP395_176</name>
</gene>
<dbReference type="InterPro" id="IPR046234">
    <property type="entry name" value="DUF6267"/>
</dbReference>
<evidence type="ECO:0008006" key="2">
    <source>
        <dbReference type="Google" id="ProtNLM"/>
    </source>
</evidence>
<name>A0A6J5M3T0_9CAUD</name>
<evidence type="ECO:0000313" key="1">
    <source>
        <dbReference type="EMBL" id="CAB4140841.1"/>
    </source>
</evidence>
<protein>
    <recommendedName>
        <fullName evidence="2">Cytidyltransferase-like domain</fullName>
    </recommendedName>
</protein>